<evidence type="ECO:0000256" key="14">
    <source>
        <dbReference type="HAMAP-Rule" id="MF_03148"/>
    </source>
</evidence>
<evidence type="ECO:0000256" key="15">
    <source>
        <dbReference type="RuleBase" id="RU003781"/>
    </source>
</evidence>
<gene>
    <name evidence="16" type="ORF">Zmor_028503</name>
</gene>
<keyword evidence="4 14" id="KW-0479">Metal-binding</keyword>
<feature type="binding site" evidence="14">
    <location>
        <begin position="8"/>
        <end position="13"/>
    </location>
    <ligand>
        <name>ITP</name>
        <dbReference type="ChEBI" id="CHEBI:61402"/>
    </ligand>
</feature>
<comment type="catalytic activity">
    <reaction evidence="11">
        <text>ITP + H2O = IMP + diphosphate + H(+)</text>
        <dbReference type="Rhea" id="RHEA:29399"/>
        <dbReference type="ChEBI" id="CHEBI:15377"/>
        <dbReference type="ChEBI" id="CHEBI:15378"/>
        <dbReference type="ChEBI" id="CHEBI:33019"/>
        <dbReference type="ChEBI" id="CHEBI:58053"/>
        <dbReference type="ChEBI" id="CHEBI:61402"/>
        <dbReference type="EC" id="3.6.1.66"/>
    </reaction>
    <physiologicalReaction direction="left-to-right" evidence="11">
        <dbReference type="Rhea" id="RHEA:29400"/>
    </physiologicalReaction>
</comment>
<proteinExistence type="inferred from homology"/>
<comment type="catalytic activity">
    <reaction evidence="12">
        <text>dITP + H2O = dIMP + diphosphate + H(+)</text>
        <dbReference type="Rhea" id="RHEA:28342"/>
        <dbReference type="ChEBI" id="CHEBI:15377"/>
        <dbReference type="ChEBI" id="CHEBI:15378"/>
        <dbReference type="ChEBI" id="CHEBI:33019"/>
        <dbReference type="ChEBI" id="CHEBI:61194"/>
        <dbReference type="ChEBI" id="CHEBI:61382"/>
        <dbReference type="EC" id="3.6.1.66"/>
    </reaction>
    <physiologicalReaction direction="left-to-right" evidence="12">
        <dbReference type="Rhea" id="RHEA:28343"/>
    </physiologicalReaction>
</comment>
<comment type="function">
    <text evidence="14">Pyrophosphatase that hydrolyzes non-canonical purine nucleotides such as inosine triphosphate (ITP), deoxyinosine triphosphate (dITP) or xanthosine 5'-triphosphate (XTP) to their respective monophosphate derivatives. The enzyme does not distinguish between the deoxy- and ribose forms. Probably excludes non-canonical purines from RNA and DNA precursor pools, thus preventing their incorporation into RNA and DNA and avoiding chromosomal lesions.</text>
</comment>
<dbReference type="FunFam" id="3.90.950.10:FF:000003">
    <property type="entry name" value="Inosine triphosphate pyrophosphatase"/>
    <property type="match status" value="1"/>
</dbReference>
<dbReference type="InterPro" id="IPR029001">
    <property type="entry name" value="ITPase-like_fam"/>
</dbReference>
<evidence type="ECO:0000256" key="7">
    <source>
        <dbReference type="ARBA" id="ARBA00022842"/>
    </source>
</evidence>
<dbReference type="EC" id="3.6.1.66" evidence="14"/>
<evidence type="ECO:0000256" key="11">
    <source>
        <dbReference type="ARBA" id="ARBA00093218"/>
    </source>
</evidence>
<comment type="caution">
    <text evidence="16">The sequence shown here is derived from an EMBL/GenBank/DDBJ whole genome shotgun (WGS) entry which is preliminary data.</text>
</comment>
<keyword evidence="9 14" id="KW-0464">Manganese</keyword>
<dbReference type="GO" id="GO:0005737">
    <property type="term" value="C:cytoplasm"/>
    <property type="evidence" value="ECO:0007669"/>
    <property type="project" value="UniProtKB-SubCell"/>
</dbReference>
<comment type="subunit">
    <text evidence="14">Homodimer.</text>
</comment>
<comment type="cofactor">
    <cofactor evidence="14">
        <name>Mg(2+)</name>
        <dbReference type="ChEBI" id="CHEBI:18420"/>
    </cofactor>
    <cofactor evidence="14">
        <name>Mn(2+)</name>
        <dbReference type="ChEBI" id="CHEBI:29035"/>
    </cofactor>
    <text evidence="14">Binds 1 divalent metal cation per subunit; can use either Mg(2+) or Mn(2+).</text>
</comment>
<dbReference type="HAMAP" id="MF_03148">
    <property type="entry name" value="HAM1_NTPase"/>
    <property type="match status" value="1"/>
</dbReference>
<evidence type="ECO:0000256" key="3">
    <source>
        <dbReference type="ARBA" id="ARBA00022490"/>
    </source>
</evidence>
<dbReference type="PANTHER" id="PTHR11067:SF9">
    <property type="entry name" value="INOSINE TRIPHOSPHATE PYROPHOSPHATASE"/>
    <property type="match status" value="1"/>
</dbReference>
<keyword evidence="17" id="KW-1185">Reference proteome</keyword>
<keyword evidence="5 14" id="KW-0547">Nucleotide-binding</keyword>
<dbReference type="GO" id="GO:0000166">
    <property type="term" value="F:nucleotide binding"/>
    <property type="evidence" value="ECO:0007669"/>
    <property type="project" value="UniProtKB-KW"/>
</dbReference>
<comment type="function">
    <text evidence="10">Pyrophosphatase that hydrolyzes the non-canonical purine nucleotides inosine triphosphate (ITP), deoxyinosine triphosphate (dITP) as well as 2'-deoxy-N-6-hydroxylaminopurine triphosphate (dHAPTP) and xanthosine 5'-triphosphate (XTP) to their respective monophosphate derivatives. The enzyme does not distinguish between the deoxy- and ribose forms. Probably excludes non-canonical purines from RNA and DNA precursor pools, thus preventing their incorporation into RNA and DNA and avoiding chromosomal lesions.</text>
</comment>
<dbReference type="PANTHER" id="PTHR11067">
    <property type="entry name" value="INOSINE TRIPHOSPHATE PYROPHOSPHATASE/HAM1 PROTEIN"/>
    <property type="match status" value="1"/>
</dbReference>
<evidence type="ECO:0000256" key="9">
    <source>
        <dbReference type="ARBA" id="ARBA00023211"/>
    </source>
</evidence>
<feature type="binding site" evidence="14">
    <location>
        <position position="163"/>
    </location>
    <ligand>
        <name>ITP</name>
        <dbReference type="ChEBI" id="CHEBI:61402"/>
    </ligand>
</feature>
<comment type="catalytic activity">
    <reaction evidence="13">
        <text>N(6)-hydroxy-dATP + H2O = N(6)-hydroxy-dAMP + diphosphate + H(+)</text>
        <dbReference type="Rhea" id="RHEA:83971"/>
        <dbReference type="ChEBI" id="CHEBI:15377"/>
        <dbReference type="ChEBI" id="CHEBI:15378"/>
        <dbReference type="ChEBI" id="CHEBI:33019"/>
        <dbReference type="ChEBI" id="CHEBI:233529"/>
        <dbReference type="ChEBI" id="CHEBI:233530"/>
    </reaction>
    <physiologicalReaction direction="left-to-right" evidence="13">
        <dbReference type="Rhea" id="RHEA:83972"/>
    </physiologicalReaction>
</comment>
<comment type="catalytic activity">
    <reaction evidence="14">
        <text>XTP + H2O = XMP + diphosphate + H(+)</text>
        <dbReference type="Rhea" id="RHEA:28610"/>
        <dbReference type="ChEBI" id="CHEBI:15377"/>
        <dbReference type="ChEBI" id="CHEBI:15378"/>
        <dbReference type="ChEBI" id="CHEBI:33019"/>
        <dbReference type="ChEBI" id="CHEBI:57464"/>
        <dbReference type="ChEBI" id="CHEBI:61314"/>
        <dbReference type="EC" id="3.6.1.66"/>
    </reaction>
</comment>
<feature type="binding site" evidence="14">
    <location>
        <begin position="64"/>
        <end position="65"/>
    </location>
    <ligand>
        <name>ITP</name>
        <dbReference type="ChEBI" id="CHEBI:61402"/>
    </ligand>
</feature>
<reference evidence="16" key="1">
    <citation type="journal article" date="2023" name="G3 (Bethesda)">
        <title>Whole genome assemblies of Zophobas morio and Tenebrio molitor.</title>
        <authorList>
            <person name="Kaur S."/>
            <person name="Stinson S.A."/>
            <person name="diCenzo G.C."/>
        </authorList>
    </citation>
    <scope>NUCLEOTIDE SEQUENCE</scope>
    <source>
        <strain evidence="16">QUZm001</strain>
    </source>
</reference>
<evidence type="ECO:0000256" key="6">
    <source>
        <dbReference type="ARBA" id="ARBA00022801"/>
    </source>
</evidence>
<keyword evidence="7 14" id="KW-0460">Magnesium</keyword>
<keyword evidence="3 14" id="KW-0963">Cytoplasm</keyword>
<evidence type="ECO:0000256" key="13">
    <source>
        <dbReference type="ARBA" id="ARBA00093271"/>
    </source>
</evidence>
<dbReference type="GO" id="GO:0009204">
    <property type="term" value="P:deoxyribonucleoside triphosphate catabolic process"/>
    <property type="evidence" value="ECO:0007669"/>
    <property type="project" value="UniProtKB-UniRule"/>
</dbReference>
<evidence type="ECO:0000256" key="8">
    <source>
        <dbReference type="ARBA" id="ARBA00023080"/>
    </source>
</evidence>
<dbReference type="InterPro" id="IPR002637">
    <property type="entry name" value="RdgB/HAM1"/>
</dbReference>
<keyword evidence="6 14" id="KW-0378">Hydrolase</keyword>
<evidence type="ECO:0000313" key="16">
    <source>
        <dbReference type="EMBL" id="KAJ3630030.1"/>
    </source>
</evidence>
<feature type="binding site" evidence="14">
    <location>
        <position position="48"/>
    </location>
    <ligand>
        <name>ITP</name>
        <dbReference type="ChEBI" id="CHEBI:61402"/>
    </ligand>
</feature>
<feature type="binding site" evidence="14">
    <location>
        <begin position="140"/>
        <end position="143"/>
    </location>
    <ligand>
        <name>ITP</name>
        <dbReference type="ChEBI" id="CHEBI:61402"/>
    </ligand>
</feature>
<organism evidence="16 17">
    <name type="scientific">Zophobas morio</name>
    <dbReference type="NCBI Taxonomy" id="2755281"/>
    <lineage>
        <taxon>Eukaryota</taxon>
        <taxon>Metazoa</taxon>
        <taxon>Ecdysozoa</taxon>
        <taxon>Arthropoda</taxon>
        <taxon>Hexapoda</taxon>
        <taxon>Insecta</taxon>
        <taxon>Pterygota</taxon>
        <taxon>Neoptera</taxon>
        <taxon>Endopterygota</taxon>
        <taxon>Coleoptera</taxon>
        <taxon>Polyphaga</taxon>
        <taxon>Cucujiformia</taxon>
        <taxon>Tenebrionidae</taxon>
        <taxon>Zophobas</taxon>
    </lineage>
</organism>
<dbReference type="InterPro" id="IPR027502">
    <property type="entry name" value="ITPase"/>
</dbReference>
<dbReference type="GO" id="GO:0036220">
    <property type="term" value="F:ITP diphosphatase activity"/>
    <property type="evidence" value="ECO:0007669"/>
    <property type="project" value="UniProtKB-UniRule"/>
</dbReference>
<evidence type="ECO:0000313" key="17">
    <source>
        <dbReference type="Proteomes" id="UP001168821"/>
    </source>
</evidence>
<feature type="binding site" evidence="14">
    <location>
        <position position="64"/>
    </location>
    <ligand>
        <name>Mg(2+)</name>
        <dbReference type="ChEBI" id="CHEBI:18420"/>
    </ligand>
</feature>
<dbReference type="Gene3D" id="3.90.950.10">
    <property type="match status" value="1"/>
</dbReference>
<comment type="similarity">
    <text evidence="2 14 15">Belongs to the HAM1 NTPase family.</text>
</comment>
<evidence type="ECO:0000256" key="5">
    <source>
        <dbReference type="ARBA" id="ARBA00022741"/>
    </source>
</evidence>
<dbReference type="NCBIfam" id="TIGR00042">
    <property type="entry name" value="RdgB/HAM1 family non-canonical purine NTP pyrophosphatase"/>
    <property type="match status" value="1"/>
</dbReference>
<dbReference type="Proteomes" id="UP001168821">
    <property type="component" value="Unassembled WGS sequence"/>
</dbReference>
<sequence length="187" mass="20472">MRSVTFVTANTSKLEEVKAIASDFLEINSVSLDLPELQGEPEDIARAKCKFASNELGVPVITEDTSLCFNALSGLPGPYVKWFLSKIGLEGLNNLLAAYKDKTAYAVCIFAYSPSPSSEPVLFIGKTEGTIVPSQGPSNFGWDPIFQPAGFKNTYAELAKSEKNKISHRYKALEKLKSFFLQFSGTE</sequence>
<dbReference type="GO" id="GO:0035870">
    <property type="term" value="F:dITP diphosphatase activity"/>
    <property type="evidence" value="ECO:0007669"/>
    <property type="project" value="UniProtKB-UniRule"/>
</dbReference>
<keyword evidence="8 14" id="KW-0546">Nucleotide metabolism</keyword>
<dbReference type="CDD" id="cd00515">
    <property type="entry name" value="HAM1"/>
    <property type="match status" value="1"/>
</dbReference>
<evidence type="ECO:0000256" key="4">
    <source>
        <dbReference type="ARBA" id="ARBA00022723"/>
    </source>
</evidence>
<dbReference type="GO" id="GO:0046872">
    <property type="term" value="F:metal ion binding"/>
    <property type="evidence" value="ECO:0007669"/>
    <property type="project" value="UniProtKB-KW"/>
</dbReference>
<feature type="binding site" evidence="14">
    <location>
        <position position="36"/>
    </location>
    <ligand>
        <name>Mg(2+)</name>
        <dbReference type="ChEBI" id="CHEBI:18420"/>
    </ligand>
</feature>
<name>A0AA38HNH5_9CUCU</name>
<dbReference type="SUPFAM" id="SSF52972">
    <property type="entry name" value="ITPase-like"/>
    <property type="match status" value="1"/>
</dbReference>
<evidence type="ECO:0000256" key="2">
    <source>
        <dbReference type="ARBA" id="ARBA00008023"/>
    </source>
</evidence>
<evidence type="ECO:0000256" key="12">
    <source>
        <dbReference type="ARBA" id="ARBA00093255"/>
    </source>
</evidence>
<dbReference type="AlphaFoldDB" id="A0AA38HNH5"/>
<comment type="subcellular location">
    <subcellularLocation>
        <location evidence="1 14">Cytoplasm</location>
    </subcellularLocation>
</comment>
<accession>A0AA38HNH5</accession>
<feature type="binding site" evidence="14">
    <location>
        <begin position="168"/>
        <end position="169"/>
    </location>
    <ligand>
        <name>ITP</name>
        <dbReference type="ChEBI" id="CHEBI:61402"/>
    </ligand>
</feature>
<dbReference type="GO" id="GO:0009117">
    <property type="term" value="P:nucleotide metabolic process"/>
    <property type="evidence" value="ECO:0007669"/>
    <property type="project" value="UniProtKB-KW"/>
</dbReference>
<protein>
    <recommendedName>
        <fullName evidence="14">Inosine triphosphate pyrophosphatase</fullName>
        <shortName evidence="14">ITPase</shortName>
        <shortName evidence="14">Inosine triphosphatase</shortName>
        <ecNumber evidence="14">3.6.1.66</ecNumber>
    </recommendedName>
    <alternativeName>
        <fullName evidence="14">Non-canonical purine NTP pyrophosphatase</fullName>
    </alternativeName>
    <alternativeName>
        <fullName evidence="14">Non-standard purine NTP pyrophosphatase</fullName>
    </alternativeName>
    <alternativeName>
        <fullName evidence="14">Nucleoside-triphosphate diphosphatase</fullName>
    </alternativeName>
    <alternativeName>
        <fullName evidence="14">Nucleoside-triphosphate pyrophosphatase</fullName>
        <shortName evidence="14">NTPase</shortName>
    </alternativeName>
    <alternativeName>
        <fullName evidence="14">XTP/dITP diphosphatase</fullName>
    </alternativeName>
</protein>
<evidence type="ECO:0000256" key="1">
    <source>
        <dbReference type="ARBA" id="ARBA00004496"/>
    </source>
</evidence>
<dbReference type="Pfam" id="PF01725">
    <property type="entry name" value="Ham1p_like"/>
    <property type="match status" value="1"/>
</dbReference>
<dbReference type="GO" id="GO:0036222">
    <property type="term" value="F:XTP diphosphatase activity"/>
    <property type="evidence" value="ECO:0007669"/>
    <property type="project" value="UniProtKB-UniRule"/>
</dbReference>
<dbReference type="EMBL" id="JALNTZ010000920">
    <property type="protein sequence ID" value="KAJ3630030.1"/>
    <property type="molecule type" value="Genomic_DNA"/>
</dbReference>
<evidence type="ECO:0000256" key="10">
    <source>
        <dbReference type="ARBA" id="ARBA00054940"/>
    </source>
</evidence>